<dbReference type="InterPro" id="IPR036259">
    <property type="entry name" value="MFS_trans_sf"/>
</dbReference>
<feature type="transmembrane region" description="Helical" evidence="10">
    <location>
        <begin position="91"/>
        <end position="111"/>
    </location>
</feature>
<dbReference type="SUPFAM" id="SSF103473">
    <property type="entry name" value="MFS general substrate transporter"/>
    <property type="match status" value="1"/>
</dbReference>
<protein>
    <submittedName>
        <fullName evidence="12">Related to transporter (Major facilitator superfamily)</fullName>
    </submittedName>
</protein>
<gene>
    <name evidence="12" type="ORF">ARMOST_13510</name>
</gene>
<organism evidence="12 13">
    <name type="scientific">Armillaria ostoyae</name>
    <name type="common">Armillaria root rot fungus</name>
    <dbReference type="NCBI Taxonomy" id="47428"/>
    <lineage>
        <taxon>Eukaryota</taxon>
        <taxon>Fungi</taxon>
        <taxon>Dikarya</taxon>
        <taxon>Basidiomycota</taxon>
        <taxon>Agaricomycotina</taxon>
        <taxon>Agaricomycetes</taxon>
        <taxon>Agaricomycetidae</taxon>
        <taxon>Agaricales</taxon>
        <taxon>Marasmiineae</taxon>
        <taxon>Physalacriaceae</taxon>
        <taxon>Armillaria</taxon>
    </lineage>
</organism>
<feature type="transmembrane region" description="Helical" evidence="10">
    <location>
        <begin position="388"/>
        <end position="409"/>
    </location>
</feature>
<dbReference type="OMA" id="QAECCKA"/>
<keyword evidence="4 10" id="KW-0812">Transmembrane</keyword>
<feature type="transmembrane region" description="Helical" evidence="10">
    <location>
        <begin position="421"/>
        <end position="445"/>
    </location>
</feature>
<feature type="transmembrane region" description="Helical" evidence="10">
    <location>
        <begin position="489"/>
        <end position="509"/>
    </location>
</feature>
<dbReference type="GO" id="GO:0016020">
    <property type="term" value="C:membrane"/>
    <property type="evidence" value="ECO:0007669"/>
    <property type="project" value="UniProtKB-SubCell"/>
</dbReference>
<keyword evidence="13" id="KW-1185">Reference proteome</keyword>
<accession>A0A284RMX5</accession>
<evidence type="ECO:0000256" key="7">
    <source>
        <dbReference type="ARBA" id="ARBA00049119"/>
    </source>
</evidence>
<feature type="transmembrane region" description="Helical" evidence="10">
    <location>
        <begin position="356"/>
        <end position="376"/>
    </location>
</feature>
<dbReference type="Gene3D" id="1.20.1250.20">
    <property type="entry name" value="MFS general substrate transporter like domains"/>
    <property type="match status" value="1"/>
</dbReference>
<dbReference type="PRINTS" id="PR00171">
    <property type="entry name" value="SUGRTRNSPORT"/>
</dbReference>
<feature type="transmembrane region" description="Helical" evidence="10">
    <location>
        <begin position="167"/>
        <end position="188"/>
    </location>
</feature>
<feature type="transmembrane region" description="Helical" evidence="10">
    <location>
        <begin position="328"/>
        <end position="350"/>
    </location>
</feature>
<evidence type="ECO:0000256" key="9">
    <source>
        <dbReference type="SAM" id="MobiDB-lite"/>
    </source>
</evidence>
<dbReference type="GO" id="GO:0005351">
    <property type="term" value="F:carbohydrate:proton symporter activity"/>
    <property type="evidence" value="ECO:0007669"/>
    <property type="project" value="TreeGrafter"/>
</dbReference>
<evidence type="ECO:0000256" key="4">
    <source>
        <dbReference type="ARBA" id="ARBA00022692"/>
    </source>
</evidence>
<dbReference type="GO" id="GO:0015793">
    <property type="term" value="P:glycerol transmembrane transport"/>
    <property type="evidence" value="ECO:0007669"/>
    <property type="project" value="TreeGrafter"/>
</dbReference>
<keyword evidence="6 10" id="KW-0472">Membrane</keyword>
<evidence type="ECO:0000259" key="11">
    <source>
        <dbReference type="PROSITE" id="PS50850"/>
    </source>
</evidence>
<feature type="transmembrane region" description="Helical" evidence="10">
    <location>
        <begin position="231"/>
        <end position="250"/>
    </location>
</feature>
<dbReference type="InterPro" id="IPR020846">
    <property type="entry name" value="MFS_dom"/>
</dbReference>
<evidence type="ECO:0000256" key="3">
    <source>
        <dbReference type="ARBA" id="ARBA00022448"/>
    </source>
</evidence>
<evidence type="ECO:0000313" key="13">
    <source>
        <dbReference type="Proteomes" id="UP000219338"/>
    </source>
</evidence>
<feature type="transmembrane region" description="Helical" evidence="10">
    <location>
        <begin position="457"/>
        <end position="477"/>
    </location>
</feature>
<dbReference type="AlphaFoldDB" id="A0A284RMX5"/>
<keyword evidence="5 10" id="KW-1133">Transmembrane helix</keyword>
<dbReference type="STRING" id="47428.A0A284RMX5"/>
<comment type="subcellular location">
    <subcellularLocation>
        <location evidence="1">Membrane</location>
        <topology evidence="1">Multi-pass membrane protein</topology>
    </subcellularLocation>
</comment>
<feature type="transmembrane region" description="Helical" evidence="10">
    <location>
        <begin position="131"/>
        <end position="155"/>
    </location>
</feature>
<dbReference type="PANTHER" id="PTHR48022:SF69">
    <property type="entry name" value="SUGAR TRANSPORTER"/>
    <property type="match status" value="1"/>
</dbReference>
<dbReference type="InterPro" id="IPR005828">
    <property type="entry name" value="MFS_sugar_transport-like"/>
</dbReference>
<keyword evidence="3 8" id="KW-0813">Transport</keyword>
<name>A0A284RMX5_ARMOS</name>
<evidence type="ECO:0000256" key="8">
    <source>
        <dbReference type="RuleBase" id="RU003346"/>
    </source>
</evidence>
<evidence type="ECO:0000256" key="5">
    <source>
        <dbReference type="ARBA" id="ARBA00022989"/>
    </source>
</evidence>
<feature type="region of interest" description="Disordered" evidence="9">
    <location>
        <begin position="562"/>
        <end position="586"/>
    </location>
</feature>
<dbReference type="PROSITE" id="PS50850">
    <property type="entry name" value="MFS"/>
    <property type="match status" value="1"/>
</dbReference>
<feature type="transmembrane region" description="Helical" evidence="10">
    <location>
        <begin position="38"/>
        <end position="55"/>
    </location>
</feature>
<evidence type="ECO:0000313" key="12">
    <source>
        <dbReference type="EMBL" id="SJL10126.1"/>
    </source>
</evidence>
<evidence type="ECO:0000256" key="1">
    <source>
        <dbReference type="ARBA" id="ARBA00004141"/>
    </source>
</evidence>
<evidence type="ECO:0000256" key="10">
    <source>
        <dbReference type="SAM" id="Phobius"/>
    </source>
</evidence>
<evidence type="ECO:0000256" key="2">
    <source>
        <dbReference type="ARBA" id="ARBA00010992"/>
    </source>
</evidence>
<dbReference type="InterPro" id="IPR003663">
    <property type="entry name" value="Sugar/inositol_transpt"/>
</dbReference>
<feature type="domain" description="Major facilitator superfamily (MFS) profile" evidence="11">
    <location>
        <begin position="42"/>
        <end position="512"/>
    </location>
</feature>
<dbReference type="PANTHER" id="PTHR48022">
    <property type="entry name" value="PLASTIDIC GLUCOSE TRANSPORTER 4"/>
    <property type="match status" value="1"/>
</dbReference>
<dbReference type="EMBL" id="FUEG01000011">
    <property type="protein sequence ID" value="SJL10126.1"/>
    <property type="molecule type" value="Genomic_DNA"/>
</dbReference>
<feature type="transmembrane region" description="Helical" evidence="10">
    <location>
        <begin position="200"/>
        <end position="219"/>
    </location>
</feature>
<reference evidence="13" key="1">
    <citation type="journal article" date="2017" name="Nat. Ecol. Evol.">
        <title>Genome expansion and lineage-specific genetic innovations in the forest pathogenic fungi Armillaria.</title>
        <authorList>
            <person name="Sipos G."/>
            <person name="Prasanna A.N."/>
            <person name="Walter M.C."/>
            <person name="O'Connor E."/>
            <person name="Balint B."/>
            <person name="Krizsan K."/>
            <person name="Kiss B."/>
            <person name="Hess J."/>
            <person name="Varga T."/>
            <person name="Slot J."/>
            <person name="Riley R."/>
            <person name="Boka B."/>
            <person name="Rigling D."/>
            <person name="Barry K."/>
            <person name="Lee J."/>
            <person name="Mihaltcheva S."/>
            <person name="LaButti K."/>
            <person name="Lipzen A."/>
            <person name="Waldron R."/>
            <person name="Moloney N.M."/>
            <person name="Sperisen C."/>
            <person name="Kredics L."/>
            <person name="Vagvoelgyi C."/>
            <person name="Patrignani A."/>
            <person name="Fitzpatrick D."/>
            <person name="Nagy I."/>
            <person name="Doyle S."/>
            <person name="Anderson J.B."/>
            <person name="Grigoriev I.V."/>
            <person name="Gueldener U."/>
            <person name="Muensterkoetter M."/>
            <person name="Nagy L.G."/>
        </authorList>
    </citation>
    <scope>NUCLEOTIDE SEQUENCE [LARGE SCALE GENOMIC DNA]</scope>
    <source>
        <strain evidence="13">C18/9</strain>
    </source>
</reference>
<dbReference type="OrthoDB" id="2544694at2759"/>
<dbReference type="Proteomes" id="UP000219338">
    <property type="component" value="Unassembled WGS sequence"/>
</dbReference>
<dbReference type="NCBIfam" id="TIGR00879">
    <property type="entry name" value="SP"/>
    <property type="match status" value="1"/>
</dbReference>
<sequence>MTDSPPSEKYEAKVSTESVRATVKDGIPHYMGLTGDKLLRAITITATLGFLLFGYDQGVMSGIISAPQFYRVFPDLNPDNVGSKHSSTMQAFYTAIYEVGCLAGAIFALMYGNKLGRRKIIMIGEYSRFRFLSVVFIDGVPAGGFWVSIGALIQITSMPGHKAGHQFVIGRIVTGFGNGLNTATIPSWQAECSKAHNRGLHICIEASMIAMGTVIAYWIDFGLSYIDTSISWRLPIGLQIIFAVLLILGISQLPESPRYLLSTGQTVEGEHVVAALSAERVDSETTQQQKRVIVEALESVGELQIKHVFTSGPSQHFRRTLIGASSQLFQQIGGCNAIIYFAPVIFQTYIGLDRQLALILGGVNSTVYALSAFGSYPMIERLGRRKMFLWGTAGQALSMFLACFCLIPYNVKGDTQNTATYGAVVALFLFLMAFGCTWLELPWLLPAEINPNAIRTNANAISTMTNWLWNFAVVMWTPPMLDSLGGFGTFLFFGIVNLCFFPFIWLFYVETKGRTLEEIDIVFAKAYTQGEWYVKVGNELPRLTADEIESEAVRWGLVGDEERRAGSVAPSVWEDQGGNEKQQRPA</sequence>
<proteinExistence type="inferred from homology"/>
<evidence type="ECO:0000256" key="6">
    <source>
        <dbReference type="ARBA" id="ARBA00023136"/>
    </source>
</evidence>
<comment type="catalytic activity">
    <reaction evidence="7">
        <text>myo-inositol(out) + H(+)(out) = myo-inositol(in) + H(+)(in)</text>
        <dbReference type="Rhea" id="RHEA:60364"/>
        <dbReference type="ChEBI" id="CHEBI:15378"/>
        <dbReference type="ChEBI" id="CHEBI:17268"/>
    </reaction>
</comment>
<dbReference type="InterPro" id="IPR050360">
    <property type="entry name" value="MFS_Sugar_Transporters"/>
</dbReference>
<dbReference type="Pfam" id="PF00083">
    <property type="entry name" value="Sugar_tr"/>
    <property type="match status" value="2"/>
</dbReference>
<comment type="similarity">
    <text evidence="2 8">Belongs to the major facilitator superfamily. Sugar transporter (TC 2.A.1.1) family.</text>
</comment>